<comment type="subcellular location">
    <subcellularLocation>
        <location evidence="1">Membrane</location>
    </subcellularLocation>
</comment>
<dbReference type="GO" id="GO:0008658">
    <property type="term" value="F:penicillin binding"/>
    <property type="evidence" value="ECO:0007669"/>
    <property type="project" value="InterPro"/>
</dbReference>
<dbReference type="GO" id="GO:0071972">
    <property type="term" value="F:peptidoglycan L,D-transpeptidase activity"/>
    <property type="evidence" value="ECO:0007669"/>
    <property type="project" value="TreeGrafter"/>
</dbReference>
<comment type="catalytic activity">
    <reaction evidence="6">
        <text>Preferential cleavage: (Ac)2-L-Lys-D-Ala-|-D-Ala. Also transpeptidation of peptidyl-alanyl moieties that are N-acyl substituents of D-alanine.</text>
        <dbReference type="EC" id="3.4.16.4"/>
    </reaction>
</comment>
<dbReference type="PANTHER" id="PTHR30627">
    <property type="entry name" value="PEPTIDOGLYCAN D,D-TRANSPEPTIDASE"/>
    <property type="match status" value="1"/>
</dbReference>
<evidence type="ECO:0000256" key="4">
    <source>
        <dbReference type="ARBA" id="ARBA00012448"/>
    </source>
</evidence>
<evidence type="ECO:0000256" key="6">
    <source>
        <dbReference type="ARBA" id="ARBA00034000"/>
    </source>
</evidence>
<dbReference type="InterPro" id="IPR001460">
    <property type="entry name" value="PCN-bd_Tpept"/>
</dbReference>
<dbReference type="SUPFAM" id="SSF56519">
    <property type="entry name" value="Penicillin binding protein dimerisation domain"/>
    <property type="match status" value="1"/>
</dbReference>
<comment type="similarity">
    <text evidence="3">Belongs to the transpeptidase family.</text>
</comment>
<dbReference type="Gene3D" id="3.40.710.10">
    <property type="entry name" value="DD-peptidase/beta-lactamase superfamily"/>
    <property type="match status" value="1"/>
</dbReference>
<evidence type="ECO:0000313" key="9">
    <source>
        <dbReference type="EMBL" id="MRH43038.1"/>
    </source>
</evidence>
<feature type="domain" description="Penicillin-binding protein transpeptidase" evidence="7">
    <location>
        <begin position="264"/>
        <end position="569"/>
    </location>
</feature>
<dbReference type="Pfam" id="PF03717">
    <property type="entry name" value="PBP_dimer"/>
    <property type="match status" value="1"/>
</dbReference>
<dbReference type="InterPro" id="IPR005311">
    <property type="entry name" value="PBP_dimer"/>
</dbReference>
<dbReference type="GO" id="GO:0005886">
    <property type="term" value="C:plasma membrane"/>
    <property type="evidence" value="ECO:0007669"/>
    <property type="project" value="TreeGrafter"/>
</dbReference>
<dbReference type="Proteomes" id="UP000799092">
    <property type="component" value="Unassembled WGS sequence"/>
</dbReference>
<sequence>MVSLKKSRIFTCALILFLFFGFLIYKLADIQLLSAENYGKESVNLLKRSVEQRSSEISLSSGRGIFVDNEKKPFNNVLKNDIVLFPFIQLLDLPDSIQLEINSLDTHWQSKLEQEKEPIYLSELVGHEISNKLYEMVKEKSIPGIIAVERTISSDPLVASHAIGIVRENEEEYYARYEKSVDQSKSMPIGISGLEKAFDSFLVSTNDETLKYHVDAMGNPLLGLNLRYQGKGDYFYPVKVQTTIDSTIQQMTEQVIDNYQMTMGGLVLLDIETRKVLAMTSRPKIDEFDPFKDDTLENQMLTSHFPGSVFKTVVAAAAIEKSPLSIGKQYDCNNNLYGDGTGDRTLGILSFEESFSLSCNYTFGEIGKELLNNDKEMLEKYSEKLGLIGPVGWSGDVYHFENFSQFPEEEQGRIWGNEQDPYVDRAIVQTAIGQKEVKVTPLAMANMMVTIATNGVNGQVRIADKILYNNDSTMLKFEPKLLNQETMIKKETALYLKKLLVDVVENGTGQQLKGLEVAGKSGTAETGRDGKSHYWFAGFFPKDKPKYALVVVDLNQTNGNSKHYQIYREVVVNLKNGVTNINDTKNALH</sequence>
<name>A0A6A8DBN5_9BACI</name>
<comment type="caution">
    <text evidence="9">The sequence shown here is derived from an EMBL/GenBank/DDBJ whole genome shotgun (WGS) entry which is preliminary data.</text>
</comment>
<dbReference type="GO" id="GO:0009002">
    <property type="term" value="F:serine-type D-Ala-D-Ala carboxypeptidase activity"/>
    <property type="evidence" value="ECO:0007669"/>
    <property type="project" value="UniProtKB-EC"/>
</dbReference>
<protein>
    <recommendedName>
        <fullName evidence="4">serine-type D-Ala-D-Ala carboxypeptidase</fullName>
        <ecNumber evidence="4">3.4.16.4</ecNumber>
    </recommendedName>
</protein>
<keyword evidence="5" id="KW-0472">Membrane</keyword>
<evidence type="ECO:0000256" key="2">
    <source>
        <dbReference type="ARBA" id="ARBA00004752"/>
    </source>
</evidence>
<dbReference type="Pfam" id="PF00905">
    <property type="entry name" value="Transpeptidase"/>
    <property type="match status" value="1"/>
</dbReference>
<evidence type="ECO:0000259" key="7">
    <source>
        <dbReference type="Pfam" id="PF00905"/>
    </source>
</evidence>
<evidence type="ECO:0000256" key="1">
    <source>
        <dbReference type="ARBA" id="ARBA00004370"/>
    </source>
</evidence>
<dbReference type="AlphaFoldDB" id="A0A6A8DBN5"/>
<dbReference type="UniPathway" id="UPA00219"/>
<dbReference type="PANTHER" id="PTHR30627:SF24">
    <property type="entry name" value="PENICILLIN-BINDING PROTEIN 4B"/>
    <property type="match status" value="1"/>
</dbReference>
<evidence type="ECO:0000256" key="5">
    <source>
        <dbReference type="ARBA" id="ARBA00023136"/>
    </source>
</evidence>
<proteinExistence type="inferred from homology"/>
<dbReference type="InterPro" id="IPR036138">
    <property type="entry name" value="PBP_dimer_sf"/>
</dbReference>
<dbReference type="InterPro" id="IPR050515">
    <property type="entry name" value="Beta-lactam/transpept"/>
</dbReference>
<dbReference type="SUPFAM" id="SSF56601">
    <property type="entry name" value="beta-lactamase/transpeptidase-like"/>
    <property type="match status" value="1"/>
</dbReference>
<dbReference type="GO" id="GO:0009252">
    <property type="term" value="P:peptidoglycan biosynthetic process"/>
    <property type="evidence" value="ECO:0007669"/>
    <property type="project" value="UniProtKB-UniPathway"/>
</dbReference>
<feature type="domain" description="Penicillin-binding protein dimerisation" evidence="8">
    <location>
        <begin position="109"/>
        <end position="221"/>
    </location>
</feature>
<dbReference type="GO" id="GO:0071555">
    <property type="term" value="P:cell wall organization"/>
    <property type="evidence" value="ECO:0007669"/>
    <property type="project" value="TreeGrafter"/>
</dbReference>
<evidence type="ECO:0000256" key="3">
    <source>
        <dbReference type="ARBA" id="ARBA00007171"/>
    </source>
</evidence>
<gene>
    <name evidence="9" type="ORF">GH741_10110</name>
</gene>
<comment type="pathway">
    <text evidence="2">Cell wall biogenesis; peptidoglycan biosynthesis.</text>
</comment>
<keyword evidence="10" id="KW-1185">Reference proteome</keyword>
<dbReference type="InterPro" id="IPR012338">
    <property type="entry name" value="Beta-lactam/transpept-like"/>
</dbReference>
<dbReference type="Gene3D" id="3.90.1310.10">
    <property type="entry name" value="Penicillin-binding protein 2a (Domain 2)"/>
    <property type="match status" value="1"/>
</dbReference>
<accession>A0A6A8DBN5</accession>
<evidence type="ECO:0000313" key="10">
    <source>
        <dbReference type="Proteomes" id="UP000799092"/>
    </source>
</evidence>
<organism evidence="9 10">
    <name type="scientific">Aquibacillus halophilus</name>
    <dbReference type="NCBI Taxonomy" id="930132"/>
    <lineage>
        <taxon>Bacteria</taxon>
        <taxon>Bacillati</taxon>
        <taxon>Bacillota</taxon>
        <taxon>Bacilli</taxon>
        <taxon>Bacillales</taxon>
        <taxon>Bacillaceae</taxon>
        <taxon>Aquibacillus</taxon>
    </lineage>
</organism>
<reference evidence="9" key="1">
    <citation type="submission" date="2019-11" db="EMBL/GenBank/DDBJ databases">
        <authorList>
            <person name="Li J."/>
        </authorList>
    </citation>
    <scope>NUCLEOTIDE SEQUENCE</scope>
    <source>
        <strain evidence="9">B6B</strain>
    </source>
</reference>
<dbReference type="EC" id="3.4.16.4" evidence="4"/>
<dbReference type="EMBL" id="WJNG01000007">
    <property type="protein sequence ID" value="MRH43038.1"/>
    <property type="molecule type" value="Genomic_DNA"/>
</dbReference>
<evidence type="ECO:0000259" key="8">
    <source>
        <dbReference type="Pfam" id="PF03717"/>
    </source>
</evidence>